<keyword evidence="3" id="KW-0233">DNA recombination</keyword>
<evidence type="ECO:0000259" key="6">
    <source>
        <dbReference type="PROSITE" id="PS51900"/>
    </source>
</evidence>
<dbReference type="EMBL" id="SMYL01000002">
    <property type="protein sequence ID" value="TDK67564.1"/>
    <property type="molecule type" value="Genomic_DNA"/>
</dbReference>
<dbReference type="Gene3D" id="3.30.160.60">
    <property type="entry name" value="Classic Zinc Finger"/>
    <property type="match status" value="1"/>
</dbReference>
<feature type="domain" description="Core-binding (CB)" evidence="6">
    <location>
        <begin position="59"/>
        <end position="144"/>
    </location>
</feature>
<evidence type="ECO:0000256" key="4">
    <source>
        <dbReference type="PROSITE-ProRule" id="PRU01248"/>
    </source>
</evidence>
<gene>
    <name evidence="7" type="ORF">E2I14_07405</name>
</gene>
<dbReference type="PANTHER" id="PTHR30349">
    <property type="entry name" value="PHAGE INTEGRASE-RELATED"/>
    <property type="match status" value="1"/>
</dbReference>
<dbReference type="GO" id="GO:0015074">
    <property type="term" value="P:DNA integration"/>
    <property type="evidence" value="ECO:0007669"/>
    <property type="project" value="UniProtKB-KW"/>
</dbReference>
<keyword evidence="8" id="KW-1185">Reference proteome</keyword>
<dbReference type="InterPro" id="IPR050090">
    <property type="entry name" value="Tyrosine_recombinase_XerCD"/>
</dbReference>
<evidence type="ECO:0000313" key="7">
    <source>
        <dbReference type="EMBL" id="TDK67564.1"/>
    </source>
</evidence>
<proteinExistence type="predicted"/>
<protein>
    <recommendedName>
        <fullName evidence="9">Integrase</fullName>
    </recommendedName>
</protein>
<evidence type="ECO:0000256" key="2">
    <source>
        <dbReference type="ARBA" id="ARBA00023125"/>
    </source>
</evidence>
<evidence type="ECO:0008006" key="9">
    <source>
        <dbReference type="Google" id="ProtNLM"/>
    </source>
</evidence>
<dbReference type="InterPro" id="IPR002104">
    <property type="entry name" value="Integrase_catalytic"/>
</dbReference>
<evidence type="ECO:0000256" key="1">
    <source>
        <dbReference type="ARBA" id="ARBA00022908"/>
    </source>
</evidence>
<dbReference type="InterPro" id="IPR011010">
    <property type="entry name" value="DNA_brk_join_enz"/>
</dbReference>
<reference evidence="7 8" key="1">
    <citation type="submission" date="2019-03" db="EMBL/GenBank/DDBJ databases">
        <title>Sapientia aquatica gen. nov., sp. nov., isolated from a crater lake.</title>
        <authorList>
            <person name="Felfoldi T."/>
            <person name="Szabo A."/>
            <person name="Toth E."/>
            <person name="Schumann P."/>
            <person name="Keki Z."/>
            <person name="Marialigeti K."/>
            <person name="Mathe I."/>
        </authorList>
    </citation>
    <scope>NUCLEOTIDE SEQUENCE [LARGE SCALE GENOMIC DNA]</scope>
    <source>
        <strain evidence="7 8">SA-152</strain>
    </source>
</reference>
<sequence>MQKERKDGNPLNLPARCHFKHNAFWYIHAQTGKWENLGADVNKARLKAEHYNRDSATDQAMSWHIDAYLLHFEKLVELQQKAPRTLLDYQNYAKQLKAAFGDLLPEQIQAKQIQAYLTSNQQLGRGVRANREKALLSAVFSWLIANNKGNVSANPCRDIARNQESPQRRYISNEQFQSVRQQAIPAIQLAMDLAYYTLQNPADIIKLRRTAIQTDNDSVYLKFAHPKSGKPLSIALNQQLQDQLKAALGLSDLSSITDSAVILMSRLGKPYTTSGIAAMLHRYQQVAQVNSFGLQDIKIKGALDLIAAGTSIEIVHDLLGHSTMASTQRFLNLPQS</sequence>
<dbReference type="GO" id="GO:0003677">
    <property type="term" value="F:DNA binding"/>
    <property type="evidence" value="ECO:0007669"/>
    <property type="project" value="UniProtKB-UniRule"/>
</dbReference>
<evidence type="ECO:0000256" key="3">
    <source>
        <dbReference type="ARBA" id="ARBA00023172"/>
    </source>
</evidence>
<dbReference type="InterPro" id="IPR013762">
    <property type="entry name" value="Integrase-like_cat_sf"/>
</dbReference>
<dbReference type="OrthoDB" id="662444at2"/>
<dbReference type="AlphaFoldDB" id="A0A4R5W452"/>
<dbReference type="SUPFAM" id="SSF56349">
    <property type="entry name" value="DNA breaking-rejoining enzymes"/>
    <property type="match status" value="1"/>
</dbReference>
<dbReference type="GO" id="GO:0006310">
    <property type="term" value="P:DNA recombination"/>
    <property type="evidence" value="ECO:0007669"/>
    <property type="project" value="UniProtKB-KW"/>
</dbReference>
<organism evidence="7 8">
    <name type="scientific">Sapientia aquatica</name>
    <dbReference type="NCBI Taxonomy" id="1549640"/>
    <lineage>
        <taxon>Bacteria</taxon>
        <taxon>Pseudomonadati</taxon>
        <taxon>Pseudomonadota</taxon>
        <taxon>Betaproteobacteria</taxon>
        <taxon>Burkholderiales</taxon>
        <taxon>Oxalobacteraceae</taxon>
        <taxon>Sapientia</taxon>
    </lineage>
</organism>
<dbReference type="InterPro" id="IPR010998">
    <property type="entry name" value="Integrase_recombinase_N"/>
</dbReference>
<evidence type="ECO:0000259" key="5">
    <source>
        <dbReference type="PROSITE" id="PS51898"/>
    </source>
</evidence>
<feature type="domain" description="Tyr recombinase" evidence="5">
    <location>
        <begin position="166"/>
        <end position="336"/>
    </location>
</feature>
<dbReference type="Gene3D" id="1.10.443.10">
    <property type="entry name" value="Intergrase catalytic core"/>
    <property type="match status" value="1"/>
</dbReference>
<comment type="caution">
    <text evidence="7">The sequence shown here is derived from an EMBL/GenBank/DDBJ whole genome shotgun (WGS) entry which is preliminary data.</text>
</comment>
<dbReference type="RefSeq" id="WP_133326938.1">
    <property type="nucleotide sequence ID" value="NZ_SMYL01000002.1"/>
</dbReference>
<dbReference type="PROSITE" id="PS51898">
    <property type="entry name" value="TYR_RECOMBINASE"/>
    <property type="match status" value="1"/>
</dbReference>
<evidence type="ECO:0000313" key="8">
    <source>
        <dbReference type="Proteomes" id="UP000294829"/>
    </source>
</evidence>
<dbReference type="Pfam" id="PF00589">
    <property type="entry name" value="Phage_integrase"/>
    <property type="match status" value="1"/>
</dbReference>
<dbReference type="InterPro" id="IPR044068">
    <property type="entry name" value="CB"/>
</dbReference>
<accession>A0A4R5W452</accession>
<dbReference type="PROSITE" id="PS51900">
    <property type="entry name" value="CB"/>
    <property type="match status" value="1"/>
</dbReference>
<dbReference type="Proteomes" id="UP000294829">
    <property type="component" value="Unassembled WGS sequence"/>
</dbReference>
<dbReference type="Gene3D" id="1.10.150.130">
    <property type="match status" value="1"/>
</dbReference>
<keyword evidence="2 4" id="KW-0238">DNA-binding</keyword>
<name>A0A4R5W452_9BURK</name>
<keyword evidence="1" id="KW-0229">DNA integration</keyword>